<reference evidence="7 8" key="1">
    <citation type="journal article" date="2012" name="PLoS Pathog.">
        <title>Diverse lifestyles and strategies of plant pathogenesis encoded in the genomes of eighteen Dothideomycetes fungi.</title>
        <authorList>
            <person name="Ohm R.A."/>
            <person name="Feau N."/>
            <person name="Henrissat B."/>
            <person name="Schoch C.L."/>
            <person name="Horwitz B.A."/>
            <person name="Barry K.W."/>
            <person name="Condon B.J."/>
            <person name="Copeland A.C."/>
            <person name="Dhillon B."/>
            <person name="Glaser F."/>
            <person name="Hesse C.N."/>
            <person name="Kosti I."/>
            <person name="LaButti K."/>
            <person name="Lindquist E.A."/>
            <person name="Lucas S."/>
            <person name="Salamov A.A."/>
            <person name="Bradshaw R.E."/>
            <person name="Ciuffetti L."/>
            <person name="Hamelin R.C."/>
            <person name="Kema G.H.J."/>
            <person name="Lawrence C."/>
            <person name="Scott J.A."/>
            <person name="Spatafora J.W."/>
            <person name="Turgeon B.G."/>
            <person name="de Wit P.J.G.M."/>
            <person name="Zhong S."/>
            <person name="Goodwin S.B."/>
            <person name="Grigoriev I.V."/>
        </authorList>
    </citation>
    <scope>NUCLEOTIDE SEQUENCE [LARGE SCALE GENOMIC DNA]</scope>
    <source>
        <strain evidence="7 8">CIRAD86</strain>
    </source>
</reference>
<dbReference type="AlphaFoldDB" id="M3ATV3"/>
<evidence type="ECO:0000256" key="6">
    <source>
        <dbReference type="SAM" id="Phobius"/>
    </source>
</evidence>
<proteinExistence type="predicted"/>
<gene>
    <name evidence="7" type="ORF">MYCFIDRAFT_32229</name>
</gene>
<dbReference type="GO" id="GO:0016020">
    <property type="term" value="C:membrane"/>
    <property type="evidence" value="ECO:0007669"/>
    <property type="project" value="UniProtKB-SubCell"/>
</dbReference>
<evidence type="ECO:0000256" key="5">
    <source>
        <dbReference type="ARBA" id="ARBA00023136"/>
    </source>
</evidence>
<evidence type="ECO:0000313" key="7">
    <source>
        <dbReference type="EMBL" id="EME80917.1"/>
    </source>
</evidence>
<dbReference type="GeneID" id="19338845"/>
<organism evidence="7 8">
    <name type="scientific">Pseudocercospora fijiensis (strain CIRAD86)</name>
    <name type="common">Black leaf streak disease fungus</name>
    <name type="synonym">Mycosphaerella fijiensis</name>
    <dbReference type="NCBI Taxonomy" id="383855"/>
    <lineage>
        <taxon>Eukaryota</taxon>
        <taxon>Fungi</taxon>
        <taxon>Dikarya</taxon>
        <taxon>Ascomycota</taxon>
        <taxon>Pezizomycotina</taxon>
        <taxon>Dothideomycetes</taxon>
        <taxon>Dothideomycetidae</taxon>
        <taxon>Mycosphaerellales</taxon>
        <taxon>Mycosphaerellaceae</taxon>
        <taxon>Pseudocercospora</taxon>
    </lineage>
</organism>
<dbReference type="InterPro" id="IPR036259">
    <property type="entry name" value="MFS_trans_sf"/>
</dbReference>
<dbReference type="OrthoDB" id="6730379at2759"/>
<dbReference type="VEuPathDB" id="FungiDB:MYCFIDRAFT_32229"/>
<evidence type="ECO:0000256" key="4">
    <source>
        <dbReference type="ARBA" id="ARBA00022989"/>
    </source>
</evidence>
<keyword evidence="3 6" id="KW-0812">Transmembrane</keyword>
<dbReference type="SUPFAM" id="SSF103473">
    <property type="entry name" value="MFS general substrate transporter"/>
    <property type="match status" value="1"/>
</dbReference>
<dbReference type="PANTHER" id="PTHR43791:SF7">
    <property type="entry name" value="MAJOR FACILITATOR SUPERFAMILY (MFS) PROFILE DOMAIN-CONTAINING PROTEIN"/>
    <property type="match status" value="1"/>
</dbReference>
<name>M3ATV3_PSEFD</name>
<keyword evidence="4 6" id="KW-1133">Transmembrane helix</keyword>
<protein>
    <recommendedName>
        <fullName evidence="9">Major facilitator superfamily (MFS) profile domain-containing protein</fullName>
    </recommendedName>
</protein>
<comment type="subcellular location">
    <subcellularLocation>
        <location evidence="1">Membrane</location>
        <topology evidence="1">Multi-pass membrane protein</topology>
    </subcellularLocation>
</comment>
<evidence type="ECO:0000256" key="3">
    <source>
        <dbReference type="ARBA" id="ARBA00022692"/>
    </source>
</evidence>
<dbReference type="KEGG" id="pfj:MYCFIDRAFT_32229"/>
<evidence type="ECO:0000256" key="1">
    <source>
        <dbReference type="ARBA" id="ARBA00004141"/>
    </source>
</evidence>
<evidence type="ECO:0000256" key="2">
    <source>
        <dbReference type="ARBA" id="ARBA00022448"/>
    </source>
</evidence>
<feature type="transmembrane region" description="Helical" evidence="6">
    <location>
        <begin position="30"/>
        <end position="51"/>
    </location>
</feature>
<dbReference type="Pfam" id="PF07690">
    <property type="entry name" value="MFS_1"/>
    <property type="match status" value="1"/>
</dbReference>
<dbReference type="HOGENOM" id="CLU_1922142_0_0_1"/>
<evidence type="ECO:0008006" key="9">
    <source>
        <dbReference type="Google" id="ProtNLM"/>
    </source>
</evidence>
<dbReference type="Gene3D" id="1.20.1250.20">
    <property type="entry name" value="MFS general substrate transporter like domains"/>
    <property type="match status" value="1"/>
</dbReference>
<keyword evidence="5 6" id="KW-0472">Membrane</keyword>
<dbReference type="RefSeq" id="XP_007927925.1">
    <property type="nucleotide sequence ID" value="XM_007929734.1"/>
</dbReference>
<dbReference type="InterPro" id="IPR011701">
    <property type="entry name" value="MFS"/>
</dbReference>
<feature type="non-terminal residue" evidence="7">
    <location>
        <position position="1"/>
    </location>
</feature>
<dbReference type="PANTHER" id="PTHR43791">
    <property type="entry name" value="PERMEASE-RELATED"/>
    <property type="match status" value="1"/>
</dbReference>
<sequence>ETHLEGQQFSWLTTIFYETPGNYLVQKFHVGRFLGICIFIWGIIVLCIGFADNLTELIILRFLQGTFESTISPAFLSITGSVYITKKHTLRAAIWGTANAGMNAITGLINYGIGDAANDPPSGLSAWHGIAF</sequence>
<keyword evidence="2" id="KW-0813">Transport</keyword>
<dbReference type="GO" id="GO:0022857">
    <property type="term" value="F:transmembrane transporter activity"/>
    <property type="evidence" value="ECO:0007669"/>
    <property type="project" value="InterPro"/>
</dbReference>
<dbReference type="Proteomes" id="UP000016932">
    <property type="component" value="Unassembled WGS sequence"/>
</dbReference>
<evidence type="ECO:0000313" key="8">
    <source>
        <dbReference type="Proteomes" id="UP000016932"/>
    </source>
</evidence>
<keyword evidence="8" id="KW-1185">Reference proteome</keyword>
<dbReference type="EMBL" id="KB446560">
    <property type="protein sequence ID" value="EME80917.1"/>
    <property type="molecule type" value="Genomic_DNA"/>
</dbReference>
<accession>M3ATV3</accession>
<dbReference type="eggNOG" id="KOG2533">
    <property type="taxonomic scope" value="Eukaryota"/>
</dbReference>